<dbReference type="GO" id="GO:0006511">
    <property type="term" value="P:ubiquitin-dependent protein catabolic process"/>
    <property type="evidence" value="ECO:0007669"/>
    <property type="project" value="TreeGrafter"/>
</dbReference>
<dbReference type="InterPro" id="IPR032420">
    <property type="entry name" value="E1_4HB"/>
</dbReference>
<dbReference type="PANTHER" id="PTHR10953:SF4">
    <property type="entry name" value="UBIQUITIN-ACTIVATING ENZYME E1 C-TERMINAL DOMAIN-CONTAINING PROTEIN"/>
    <property type="match status" value="1"/>
</dbReference>
<dbReference type="EMBL" id="LZPO01117333">
    <property type="protein sequence ID" value="OBS57199.1"/>
    <property type="molecule type" value="Genomic_DNA"/>
</dbReference>
<evidence type="ECO:0000259" key="4">
    <source>
        <dbReference type="Pfam" id="PF16191"/>
    </source>
</evidence>
<evidence type="ECO:0000256" key="1">
    <source>
        <dbReference type="ARBA" id="ARBA00005673"/>
    </source>
</evidence>
<evidence type="ECO:0000256" key="2">
    <source>
        <dbReference type="ARBA" id="ARBA00043952"/>
    </source>
</evidence>
<dbReference type="GO" id="GO:0004839">
    <property type="term" value="F:ubiquitin activating enzyme activity"/>
    <property type="evidence" value="ECO:0007669"/>
    <property type="project" value="TreeGrafter"/>
</dbReference>
<dbReference type="GO" id="GO:0005634">
    <property type="term" value="C:nucleus"/>
    <property type="evidence" value="ECO:0007669"/>
    <property type="project" value="TreeGrafter"/>
</dbReference>
<name>A0A1A6FUF2_NEOLE</name>
<dbReference type="SUPFAM" id="SSF69572">
    <property type="entry name" value="Activating enzymes of the ubiquitin-like proteins"/>
    <property type="match status" value="2"/>
</dbReference>
<protein>
    <recommendedName>
        <fullName evidence="7">THIF-type NAD/FAD binding fold domain-containing protein</fullName>
    </recommendedName>
</protein>
<dbReference type="AlphaFoldDB" id="A0A1A6FUF2"/>
<accession>A0A1A6FUF2</accession>
<dbReference type="Proteomes" id="UP000092124">
    <property type="component" value="Unassembled WGS sequence"/>
</dbReference>
<dbReference type="Pfam" id="PF16191">
    <property type="entry name" value="E1_4HB"/>
    <property type="match status" value="1"/>
</dbReference>
<keyword evidence="6" id="KW-1185">Reference proteome</keyword>
<feature type="domain" description="THIF-type NAD/FAD binding fold" evidence="3">
    <location>
        <begin position="252"/>
        <end position="313"/>
    </location>
</feature>
<dbReference type="InterPro" id="IPR000594">
    <property type="entry name" value="ThiF_NAD_FAD-bd"/>
</dbReference>
<evidence type="ECO:0008006" key="7">
    <source>
        <dbReference type="Google" id="ProtNLM"/>
    </source>
</evidence>
<dbReference type="Gene3D" id="3.40.50.12550">
    <property type="entry name" value="Ubiquitin-activating enzyme E1, inactive adenylation domain, subdomain 2"/>
    <property type="match status" value="2"/>
</dbReference>
<gene>
    <name evidence="5" type="ORF">A6R68_11675</name>
</gene>
<reference evidence="5 6" key="1">
    <citation type="submission" date="2016-06" db="EMBL/GenBank/DDBJ databases">
        <title>The Draft Genome Sequence and Annotation of the Desert Woodrat Neotoma lepida.</title>
        <authorList>
            <person name="Campbell M."/>
            <person name="Oakeson K.F."/>
            <person name="Yandell M."/>
            <person name="Halpert J.R."/>
            <person name="Dearing D."/>
        </authorList>
    </citation>
    <scope>NUCLEOTIDE SEQUENCE [LARGE SCALE GENOMIC DNA]</scope>
    <source>
        <strain evidence="5">417</strain>
        <tissue evidence="5">Liver</tissue>
    </source>
</reference>
<dbReference type="GO" id="GO:0006974">
    <property type="term" value="P:DNA damage response"/>
    <property type="evidence" value="ECO:0007669"/>
    <property type="project" value="TreeGrafter"/>
</dbReference>
<feature type="non-terminal residue" evidence="5">
    <location>
        <position position="313"/>
    </location>
</feature>
<dbReference type="InterPro" id="IPR045886">
    <property type="entry name" value="ThiF/MoeB/HesA"/>
</dbReference>
<dbReference type="PANTHER" id="PTHR10953">
    <property type="entry name" value="UBIQUITIN-ACTIVATING ENZYME E1"/>
    <property type="match status" value="1"/>
</dbReference>
<evidence type="ECO:0000259" key="3">
    <source>
        <dbReference type="Pfam" id="PF00899"/>
    </source>
</evidence>
<dbReference type="Pfam" id="PF00899">
    <property type="entry name" value="ThiF"/>
    <property type="match status" value="1"/>
</dbReference>
<dbReference type="InterPro" id="IPR042449">
    <property type="entry name" value="Ub-E1_IAD_1"/>
</dbReference>
<comment type="caution">
    <text evidence="5">The sequence shown here is derived from an EMBL/GenBank/DDBJ whole genome shotgun (WGS) entry which is preliminary data.</text>
</comment>
<comment type="pathway">
    <text evidence="2">Protein modification.</text>
</comment>
<evidence type="ECO:0000313" key="6">
    <source>
        <dbReference type="Proteomes" id="UP000092124"/>
    </source>
</evidence>
<dbReference type="GO" id="GO:0005737">
    <property type="term" value="C:cytoplasm"/>
    <property type="evidence" value="ECO:0007669"/>
    <property type="project" value="TreeGrafter"/>
</dbReference>
<feature type="domain" description="Ubiquitin-activating enzyme E1 four-helix bundle" evidence="4">
    <location>
        <begin position="160"/>
        <end position="203"/>
    </location>
</feature>
<dbReference type="Gene3D" id="3.40.50.720">
    <property type="entry name" value="NAD(P)-binding Rossmann-like Domain"/>
    <property type="match status" value="1"/>
</dbReference>
<proteinExistence type="inferred from homology"/>
<comment type="similarity">
    <text evidence="1">Belongs to the ubiquitin-activating E1 family.</text>
</comment>
<dbReference type="Gene3D" id="3.50.50.80">
    <property type="entry name" value="Ubiquitin-activating enzyme E1, inactive adenylation domain, subdomain 1"/>
    <property type="match status" value="1"/>
</dbReference>
<dbReference type="OrthoDB" id="10252231at2759"/>
<dbReference type="InterPro" id="IPR035985">
    <property type="entry name" value="Ubiquitin-activating_enz"/>
</dbReference>
<dbReference type="STRING" id="56216.A0A1A6FUF2"/>
<organism evidence="5 6">
    <name type="scientific">Neotoma lepida</name>
    <name type="common">Desert woodrat</name>
    <dbReference type="NCBI Taxonomy" id="56216"/>
    <lineage>
        <taxon>Eukaryota</taxon>
        <taxon>Metazoa</taxon>
        <taxon>Chordata</taxon>
        <taxon>Craniata</taxon>
        <taxon>Vertebrata</taxon>
        <taxon>Euteleostomi</taxon>
        <taxon>Mammalia</taxon>
        <taxon>Eutheria</taxon>
        <taxon>Euarchontoglires</taxon>
        <taxon>Glires</taxon>
        <taxon>Rodentia</taxon>
        <taxon>Myomorpha</taxon>
        <taxon>Muroidea</taxon>
        <taxon>Cricetidae</taxon>
        <taxon>Neotominae</taxon>
        <taxon>Neotoma</taxon>
    </lineage>
</organism>
<sequence length="313" mass="35148">MYQVRRQVMKHLQTCSVLISGLQGLGVEIAKNIILGGFNLERMILAYTALRYANLALPNSALMFLCEHTLDPYWRTSLVVVLTNTTLEYQLQVGEFCHRHGIKLVVADTQGLVGRVWGSSPAWGHGFESDEFVCFMEVQGMSELNGVGSIEIQKQLLIFMSEPEYVVTDFAKCCHPAQLHIGFQALHHFYYQHSRLLGPHNEDCLDIDLIWRLAYVTAGDLEPTNAFFGGLADQEVMKFNRAGKCTGKHYNGHVVLFGSHIQEKIVKQKYFLVGSGAIGCELLKNFAIIGLNWGEHGEIIVIDMDIIEKSNLN</sequence>
<evidence type="ECO:0000313" key="5">
    <source>
        <dbReference type="EMBL" id="OBS57199.1"/>
    </source>
</evidence>